<reference evidence="1 2" key="1">
    <citation type="journal article" date="2017" name="Nat. Commun.">
        <title>Genome assembly with in vitro proximity ligation data and whole-genome triplication in lettuce.</title>
        <authorList>
            <person name="Reyes-Chin-Wo S."/>
            <person name="Wang Z."/>
            <person name="Yang X."/>
            <person name="Kozik A."/>
            <person name="Arikit S."/>
            <person name="Song C."/>
            <person name="Xia L."/>
            <person name="Froenicke L."/>
            <person name="Lavelle D.O."/>
            <person name="Truco M.J."/>
            <person name="Xia R."/>
            <person name="Zhu S."/>
            <person name="Xu C."/>
            <person name="Xu H."/>
            <person name="Xu X."/>
            <person name="Cox K."/>
            <person name="Korf I."/>
            <person name="Meyers B.C."/>
            <person name="Michelmore R.W."/>
        </authorList>
    </citation>
    <scope>NUCLEOTIDE SEQUENCE [LARGE SCALE GENOMIC DNA]</scope>
    <source>
        <strain evidence="2">cv. Salinas</strain>
        <tissue evidence="1">Seedlings</tissue>
    </source>
</reference>
<evidence type="ECO:0000313" key="1">
    <source>
        <dbReference type="EMBL" id="KAJ0185473.1"/>
    </source>
</evidence>
<keyword evidence="2" id="KW-1185">Reference proteome</keyword>
<organism evidence="1 2">
    <name type="scientific">Lactuca sativa</name>
    <name type="common">Garden lettuce</name>
    <dbReference type="NCBI Taxonomy" id="4236"/>
    <lineage>
        <taxon>Eukaryota</taxon>
        <taxon>Viridiplantae</taxon>
        <taxon>Streptophyta</taxon>
        <taxon>Embryophyta</taxon>
        <taxon>Tracheophyta</taxon>
        <taxon>Spermatophyta</taxon>
        <taxon>Magnoliopsida</taxon>
        <taxon>eudicotyledons</taxon>
        <taxon>Gunneridae</taxon>
        <taxon>Pentapetalae</taxon>
        <taxon>asterids</taxon>
        <taxon>campanulids</taxon>
        <taxon>Asterales</taxon>
        <taxon>Asteraceae</taxon>
        <taxon>Cichorioideae</taxon>
        <taxon>Cichorieae</taxon>
        <taxon>Lactucinae</taxon>
        <taxon>Lactuca</taxon>
    </lineage>
</organism>
<name>A0A9R1UE54_LACSA</name>
<dbReference type="Proteomes" id="UP000235145">
    <property type="component" value="Unassembled WGS sequence"/>
</dbReference>
<comment type="caution">
    <text evidence="1">The sequence shown here is derived from an EMBL/GenBank/DDBJ whole genome shotgun (WGS) entry which is preliminary data.</text>
</comment>
<proteinExistence type="predicted"/>
<accession>A0A9R1UE54</accession>
<dbReference type="EMBL" id="NBSK02000009">
    <property type="protein sequence ID" value="KAJ0185473.1"/>
    <property type="molecule type" value="Genomic_DNA"/>
</dbReference>
<sequence length="310" mass="34723">MLRKKEENEKRVKDEAYYAGKIQEITARTKGIYLMARGGDEDKGTHQIWSLGSADEEMQDPTHQAMILNMTEKSTFDSQQNFTDIVEDYDNINEIEAEESVDCSQLSVINVNLMVKGKEICHDSMSKVNSNRPSASKVCDHLNHVAVEDYVSDEDNVSNETTIPRVIVKHKMVEKVKINVESFSLNDFISMPKANAVLIGSFKSKVGSWVRGSSLHSVFHANVQGLKRVAYIEGLKHNLISVSQLVVGTGHHVVFDEEGSVISNKETKEILLNSKQKGDMFTLEIKPITGVPSVCLLSKASSKLSWLWHR</sequence>
<protein>
    <submittedName>
        <fullName evidence="1">Uncharacterized protein</fullName>
    </submittedName>
</protein>
<dbReference type="AlphaFoldDB" id="A0A9R1UE54"/>
<evidence type="ECO:0000313" key="2">
    <source>
        <dbReference type="Proteomes" id="UP000235145"/>
    </source>
</evidence>
<gene>
    <name evidence="1" type="ORF">LSAT_V11C900478370</name>
</gene>